<dbReference type="InterPro" id="IPR026414">
    <property type="entry name" value="ExosoTase_F-assoc_memb"/>
</dbReference>
<sequence length="142" mass="16564">MEKALRIILLVLLFGTLVLVRAFEDSLFYDPLLNFFKSDSDQKPLPEMDTFALQANIAFRFLINTLISLAIIFVIFRERGIVKLSAVLYAWLFAILFLAFSFIIFTSEEVGTHMLLFYVRRFLIQPILLLVLLPAFYFQKKN</sequence>
<name>A0ABS5S274_9FLAO</name>
<keyword evidence="1" id="KW-0472">Membrane</keyword>
<dbReference type="RefSeq" id="WP_214112191.1">
    <property type="nucleotide sequence ID" value="NZ_JAHCTB010000002.1"/>
</dbReference>
<evidence type="ECO:0000313" key="2">
    <source>
        <dbReference type="EMBL" id="MBT0607309.1"/>
    </source>
</evidence>
<feature type="transmembrane region" description="Helical" evidence="1">
    <location>
        <begin position="88"/>
        <end position="106"/>
    </location>
</feature>
<dbReference type="EMBL" id="JAHCTB010000002">
    <property type="protein sequence ID" value="MBT0607309.1"/>
    <property type="molecule type" value="Genomic_DNA"/>
</dbReference>
<gene>
    <name evidence="2" type="ORF">KIV10_03860</name>
</gene>
<proteinExistence type="predicted"/>
<organism evidence="2 3">
    <name type="scientific">Aequorivita echinoideorum</name>
    <dbReference type="NCBI Taxonomy" id="1549647"/>
    <lineage>
        <taxon>Bacteria</taxon>
        <taxon>Pseudomonadati</taxon>
        <taxon>Bacteroidota</taxon>
        <taxon>Flavobacteriia</taxon>
        <taxon>Flavobacteriales</taxon>
        <taxon>Flavobacteriaceae</taxon>
        <taxon>Aequorivita</taxon>
    </lineage>
</organism>
<dbReference type="Proteomes" id="UP001297092">
    <property type="component" value="Unassembled WGS sequence"/>
</dbReference>
<keyword evidence="1" id="KW-0812">Transmembrane</keyword>
<feature type="transmembrane region" description="Helical" evidence="1">
    <location>
        <begin position="57"/>
        <end position="76"/>
    </location>
</feature>
<evidence type="ECO:0000313" key="3">
    <source>
        <dbReference type="Proteomes" id="UP001297092"/>
    </source>
</evidence>
<reference evidence="2 3" key="1">
    <citation type="submission" date="2021-05" db="EMBL/GenBank/DDBJ databases">
        <title>Aequorivita echinoideorum JCM 30378 genome.</title>
        <authorList>
            <person name="Zhang H."/>
            <person name="Li C."/>
        </authorList>
    </citation>
    <scope>NUCLEOTIDE SEQUENCE [LARGE SCALE GENOMIC DNA]</scope>
    <source>
        <strain evidence="2 3">JCM30378</strain>
    </source>
</reference>
<keyword evidence="3" id="KW-1185">Reference proteome</keyword>
<protein>
    <submittedName>
        <fullName evidence="2">Exosortase F system-associated protein</fullName>
    </submittedName>
</protein>
<keyword evidence="1" id="KW-1133">Transmembrane helix</keyword>
<feature type="transmembrane region" description="Helical" evidence="1">
    <location>
        <begin position="118"/>
        <end position="138"/>
    </location>
</feature>
<comment type="caution">
    <text evidence="2">The sequence shown here is derived from an EMBL/GenBank/DDBJ whole genome shotgun (WGS) entry which is preliminary data.</text>
</comment>
<dbReference type="NCBIfam" id="TIGR04127">
    <property type="entry name" value="flavo_near_exo"/>
    <property type="match status" value="1"/>
</dbReference>
<accession>A0ABS5S274</accession>
<evidence type="ECO:0000256" key="1">
    <source>
        <dbReference type="SAM" id="Phobius"/>
    </source>
</evidence>